<dbReference type="SUPFAM" id="SSF51261">
    <property type="entry name" value="Duplicated hybrid motif"/>
    <property type="match status" value="1"/>
</dbReference>
<evidence type="ECO:0000256" key="1">
    <source>
        <dbReference type="ARBA" id="ARBA00001947"/>
    </source>
</evidence>
<feature type="transmembrane region" description="Helical" evidence="8">
    <location>
        <begin position="33"/>
        <end position="53"/>
    </location>
</feature>
<keyword evidence="3" id="KW-0479">Metal-binding</keyword>
<dbReference type="AlphaFoldDB" id="A0A8H9KY53"/>
<dbReference type="GO" id="GO:0004222">
    <property type="term" value="F:metalloendopeptidase activity"/>
    <property type="evidence" value="ECO:0007669"/>
    <property type="project" value="TreeGrafter"/>
</dbReference>
<accession>A0A8H9KY53</accession>
<evidence type="ECO:0000259" key="9">
    <source>
        <dbReference type="Pfam" id="PF01551"/>
    </source>
</evidence>
<keyword evidence="8" id="KW-0812">Transmembrane</keyword>
<name>A0A8H9KY53_9SPHI</name>
<evidence type="ECO:0000313" key="10">
    <source>
        <dbReference type="EMBL" id="GGE24757.1"/>
    </source>
</evidence>
<organism evidence="10 11">
    <name type="scientific">Sphingobacterium cellulitidis</name>
    <dbReference type="NCBI Taxonomy" id="1768011"/>
    <lineage>
        <taxon>Bacteria</taxon>
        <taxon>Pseudomonadati</taxon>
        <taxon>Bacteroidota</taxon>
        <taxon>Sphingobacteriia</taxon>
        <taxon>Sphingobacteriales</taxon>
        <taxon>Sphingobacteriaceae</taxon>
        <taxon>Sphingobacterium</taxon>
    </lineage>
</organism>
<protein>
    <recommendedName>
        <fullName evidence="9">M23ase beta-sheet core domain-containing protein</fullName>
    </recommendedName>
</protein>
<dbReference type="FunFam" id="2.70.70.10:FF:000006">
    <property type="entry name" value="M23 family peptidase"/>
    <property type="match status" value="1"/>
</dbReference>
<keyword evidence="5" id="KW-0862">Zinc</keyword>
<dbReference type="GO" id="GO:0046872">
    <property type="term" value="F:metal ion binding"/>
    <property type="evidence" value="ECO:0007669"/>
    <property type="project" value="UniProtKB-KW"/>
</dbReference>
<keyword evidence="8" id="KW-0472">Membrane</keyword>
<evidence type="ECO:0000256" key="4">
    <source>
        <dbReference type="ARBA" id="ARBA00022801"/>
    </source>
</evidence>
<dbReference type="PANTHER" id="PTHR21666:SF288">
    <property type="entry name" value="CELL DIVISION PROTEIN YTFB"/>
    <property type="match status" value="1"/>
</dbReference>
<keyword evidence="6" id="KW-0482">Metalloprotease</keyword>
<dbReference type="PANTHER" id="PTHR21666">
    <property type="entry name" value="PEPTIDASE-RELATED"/>
    <property type="match status" value="1"/>
</dbReference>
<sequence length="286" mass="31622">MTKKKTAVEILDSNGDSNLKIQIPTIVLKNWKYILAGGIFCICLICATIVYVATKTTSDHYEEQLTKKIEALEEARQNLALEEASNQLSTVQIQKSFDAIDSAVNQINAKMRKRGLKEFAPKLKNAGGPVEEEVNLPELIKYYEATVKRLDKKLEGVPLGTPHSGKITSRFGYRRNPFTNRGIEMHSGIDISGRTGEPITATAAGKVVFSGYKGQYGKVVIVEHTNGWETRYAHLSSTKVKKGQKVEAGQLVGKLGSTGRSTGPHLHYELLSYGRKINPEKTLIFN</sequence>
<evidence type="ECO:0000256" key="5">
    <source>
        <dbReference type="ARBA" id="ARBA00022833"/>
    </source>
</evidence>
<feature type="domain" description="M23ase beta-sheet core" evidence="9">
    <location>
        <begin position="185"/>
        <end position="279"/>
    </location>
</feature>
<dbReference type="EMBL" id="BMKM01000005">
    <property type="protein sequence ID" value="GGE24757.1"/>
    <property type="molecule type" value="Genomic_DNA"/>
</dbReference>
<reference evidence="10" key="2">
    <citation type="submission" date="2020-09" db="EMBL/GenBank/DDBJ databases">
        <authorList>
            <person name="Sun Q."/>
            <person name="Zhou Y."/>
        </authorList>
    </citation>
    <scope>NUCLEOTIDE SEQUENCE</scope>
    <source>
        <strain evidence="10">CGMCC 1.15966</strain>
    </source>
</reference>
<dbReference type="Gene3D" id="2.70.70.10">
    <property type="entry name" value="Glucose Permease (Domain IIA)"/>
    <property type="match status" value="1"/>
</dbReference>
<gene>
    <name evidence="10" type="ORF">GCM10011516_23000</name>
</gene>
<reference evidence="10" key="1">
    <citation type="journal article" date="2014" name="Int. J. Syst. Evol. Microbiol.">
        <title>Complete genome sequence of Corynebacterium casei LMG S-19264T (=DSM 44701T), isolated from a smear-ripened cheese.</title>
        <authorList>
            <consortium name="US DOE Joint Genome Institute (JGI-PGF)"/>
            <person name="Walter F."/>
            <person name="Albersmeier A."/>
            <person name="Kalinowski J."/>
            <person name="Ruckert C."/>
        </authorList>
    </citation>
    <scope>NUCLEOTIDE SEQUENCE</scope>
    <source>
        <strain evidence="10">CGMCC 1.15966</strain>
    </source>
</reference>
<dbReference type="GO" id="GO:0006508">
    <property type="term" value="P:proteolysis"/>
    <property type="evidence" value="ECO:0007669"/>
    <property type="project" value="UniProtKB-KW"/>
</dbReference>
<keyword evidence="7" id="KW-0175">Coiled coil</keyword>
<comment type="cofactor">
    <cofactor evidence="1">
        <name>Zn(2+)</name>
        <dbReference type="ChEBI" id="CHEBI:29105"/>
    </cofactor>
</comment>
<dbReference type="RefSeq" id="WP_094257268.1">
    <property type="nucleotide sequence ID" value="NZ_BMKM01000005.1"/>
</dbReference>
<dbReference type="InterPro" id="IPR050570">
    <property type="entry name" value="Cell_wall_metabolism_enzyme"/>
</dbReference>
<evidence type="ECO:0000256" key="7">
    <source>
        <dbReference type="SAM" id="Coils"/>
    </source>
</evidence>
<evidence type="ECO:0000256" key="3">
    <source>
        <dbReference type="ARBA" id="ARBA00022723"/>
    </source>
</evidence>
<evidence type="ECO:0000256" key="6">
    <source>
        <dbReference type="ARBA" id="ARBA00023049"/>
    </source>
</evidence>
<dbReference type="Pfam" id="PF01551">
    <property type="entry name" value="Peptidase_M23"/>
    <property type="match status" value="1"/>
</dbReference>
<evidence type="ECO:0000313" key="11">
    <source>
        <dbReference type="Proteomes" id="UP000614460"/>
    </source>
</evidence>
<dbReference type="CDD" id="cd12797">
    <property type="entry name" value="M23_peptidase"/>
    <property type="match status" value="1"/>
</dbReference>
<keyword evidence="2" id="KW-0645">Protease</keyword>
<evidence type="ECO:0000256" key="8">
    <source>
        <dbReference type="SAM" id="Phobius"/>
    </source>
</evidence>
<comment type="caution">
    <text evidence="10">The sequence shown here is derived from an EMBL/GenBank/DDBJ whole genome shotgun (WGS) entry which is preliminary data.</text>
</comment>
<proteinExistence type="predicted"/>
<dbReference type="Proteomes" id="UP000614460">
    <property type="component" value="Unassembled WGS sequence"/>
</dbReference>
<dbReference type="InterPro" id="IPR016047">
    <property type="entry name" value="M23ase_b-sheet_dom"/>
</dbReference>
<feature type="coiled-coil region" evidence="7">
    <location>
        <begin position="58"/>
        <end position="85"/>
    </location>
</feature>
<dbReference type="InterPro" id="IPR011055">
    <property type="entry name" value="Dup_hybrid_motif"/>
</dbReference>
<keyword evidence="8" id="KW-1133">Transmembrane helix</keyword>
<keyword evidence="11" id="KW-1185">Reference proteome</keyword>
<keyword evidence="4" id="KW-0378">Hydrolase</keyword>
<evidence type="ECO:0000256" key="2">
    <source>
        <dbReference type="ARBA" id="ARBA00022670"/>
    </source>
</evidence>